<dbReference type="Proteomes" id="UP000002866">
    <property type="component" value="Chromosome 5"/>
</dbReference>
<feature type="transmembrane region" description="Helical" evidence="8">
    <location>
        <begin position="100"/>
        <end position="121"/>
    </location>
</feature>
<dbReference type="PANTHER" id="PTHR23502:SF51">
    <property type="entry name" value="QUINIDINE RESISTANCE PROTEIN 1-RELATED"/>
    <property type="match status" value="1"/>
</dbReference>
<comment type="subcellular location">
    <subcellularLocation>
        <location evidence="1">Membrane</location>
        <topology evidence="1">Multi-pass membrane protein</topology>
    </subcellularLocation>
</comment>
<dbReference type="Pfam" id="PF07690">
    <property type="entry name" value="MFS_1"/>
    <property type="match status" value="1"/>
</dbReference>
<evidence type="ECO:0000256" key="6">
    <source>
        <dbReference type="ARBA" id="ARBA00038347"/>
    </source>
</evidence>
<dbReference type="InParanoid" id="I2H4Y1"/>
<protein>
    <recommendedName>
        <fullName evidence="9">Major facilitator superfamily (MFS) profile domain-containing protein</fullName>
    </recommendedName>
</protein>
<keyword evidence="5 8" id="KW-0472">Membrane</keyword>
<dbReference type="eggNOG" id="KOG0255">
    <property type="taxonomic scope" value="Eukaryota"/>
</dbReference>
<dbReference type="InterPro" id="IPR005829">
    <property type="entry name" value="Sugar_transporter_CS"/>
</dbReference>
<dbReference type="GO" id="GO:0005886">
    <property type="term" value="C:plasma membrane"/>
    <property type="evidence" value="ECO:0007669"/>
    <property type="project" value="TreeGrafter"/>
</dbReference>
<accession>I2H4Y1</accession>
<keyword evidence="11" id="KW-1185">Reference proteome</keyword>
<evidence type="ECO:0000256" key="1">
    <source>
        <dbReference type="ARBA" id="ARBA00004141"/>
    </source>
</evidence>
<dbReference type="PANTHER" id="PTHR23502">
    <property type="entry name" value="MAJOR FACILITATOR SUPERFAMILY"/>
    <property type="match status" value="1"/>
</dbReference>
<proteinExistence type="inferred from homology"/>
<feature type="transmembrane region" description="Helical" evidence="8">
    <location>
        <begin position="229"/>
        <end position="250"/>
    </location>
</feature>
<feature type="transmembrane region" description="Helical" evidence="8">
    <location>
        <begin position="477"/>
        <end position="503"/>
    </location>
</feature>
<dbReference type="KEGG" id="tbl:TBLA_0E03790"/>
<evidence type="ECO:0000256" key="3">
    <source>
        <dbReference type="ARBA" id="ARBA00022692"/>
    </source>
</evidence>
<keyword evidence="2" id="KW-0813">Transport</keyword>
<dbReference type="OMA" id="DIHPGKA"/>
<dbReference type="GO" id="GO:0140115">
    <property type="term" value="P:export across plasma membrane"/>
    <property type="evidence" value="ECO:0007669"/>
    <property type="project" value="UniProtKB-ARBA"/>
</dbReference>
<name>I2H4Y1_HENB6</name>
<comment type="similarity">
    <text evidence="6">Belongs to the major facilitator superfamily. CAR1 family.</text>
</comment>
<dbReference type="InterPro" id="IPR020846">
    <property type="entry name" value="MFS_dom"/>
</dbReference>
<evidence type="ECO:0000313" key="11">
    <source>
        <dbReference type="Proteomes" id="UP000002866"/>
    </source>
</evidence>
<dbReference type="SUPFAM" id="SSF103473">
    <property type="entry name" value="MFS general substrate transporter"/>
    <property type="match status" value="1"/>
</dbReference>
<evidence type="ECO:0000256" key="8">
    <source>
        <dbReference type="SAM" id="Phobius"/>
    </source>
</evidence>
<evidence type="ECO:0000256" key="2">
    <source>
        <dbReference type="ARBA" id="ARBA00022448"/>
    </source>
</evidence>
<dbReference type="PROSITE" id="PS50850">
    <property type="entry name" value="MFS"/>
    <property type="match status" value="1"/>
</dbReference>
<keyword evidence="4 8" id="KW-1133">Transmembrane helix</keyword>
<gene>
    <name evidence="10" type="primary">TBLA0E03790</name>
    <name evidence="10" type="ORF">TBLA_0E03790</name>
</gene>
<feature type="transmembrane region" description="Helical" evidence="8">
    <location>
        <begin position="369"/>
        <end position="395"/>
    </location>
</feature>
<reference evidence="10 11" key="1">
    <citation type="journal article" date="2011" name="Proc. Natl. Acad. Sci. U.S.A.">
        <title>Evolutionary erosion of yeast sex chromosomes by mating-type switching accidents.</title>
        <authorList>
            <person name="Gordon J.L."/>
            <person name="Armisen D."/>
            <person name="Proux-Wera E."/>
            <person name="Oheigeartaigh S.S."/>
            <person name="Byrne K.P."/>
            <person name="Wolfe K.H."/>
        </authorList>
    </citation>
    <scope>NUCLEOTIDE SEQUENCE [LARGE SCALE GENOMIC DNA]</scope>
    <source>
        <strain evidence="11">ATCC 34711 / CBS 6284 / DSM 70876 / NBRC 10599 / NRRL Y-10934 / UCD 77-7</strain>
    </source>
</reference>
<dbReference type="GO" id="GO:0022857">
    <property type="term" value="F:transmembrane transporter activity"/>
    <property type="evidence" value="ECO:0007669"/>
    <property type="project" value="InterPro"/>
</dbReference>
<dbReference type="InterPro" id="IPR036259">
    <property type="entry name" value="MFS_trans_sf"/>
</dbReference>
<dbReference type="OrthoDB" id="440553at2759"/>
<dbReference type="FunCoup" id="I2H4Y1">
    <property type="interactions" value="67"/>
</dbReference>
<dbReference type="CDD" id="cd17323">
    <property type="entry name" value="MFS_Tpo1_MDR_like"/>
    <property type="match status" value="1"/>
</dbReference>
<evidence type="ECO:0000259" key="9">
    <source>
        <dbReference type="PROSITE" id="PS50850"/>
    </source>
</evidence>
<organism evidence="10 11">
    <name type="scientific">Henningerozyma blattae (strain ATCC 34711 / CBS 6284 / DSM 70876 / NBRC 10599 / NRRL Y-10934 / UCD 77-7)</name>
    <name type="common">Yeast</name>
    <name type="synonym">Tetrapisispora blattae</name>
    <dbReference type="NCBI Taxonomy" id="1071380"/>
    <lineage>
        <taxon>Eukaryota</taxon>
        <taxon>Fungi</taxon>
        <taxon>Dikarya</taxon>
        <taxon>Ascomycota</taxon>
        <taxon>Saccharomycotina</taxon>
        <taxon>Saccharomycetes</taxon>
        <taxon>Saccharomycetales</taxon>
        <taxon>Saccharomycetaceae</taxon>
        <taxon>Henningerozyma</taxon>
    </lineage>
</organism>
<dbReference type="AlphaFoldDB" id="I2H4Y1"/>
<dbReference type="InterPro" id="IPR011701">
    <property type="entry name" value="MFS"/>
</dbReference>
<evidence type="ECO:0000256" key="5">
    <source>
        <dbReference type="ARBA" id="ARBA00023136"/>
    </source>
</evidence>
<dbReference type="Gene3D" id="1.20.1250.20">
    <property type="entry name" value="MFS general substrate transporter like domains"/>
    <property type="match status" value="1"/>
</dbReference>
<dbReference type="EMBL" id="HE806320">
    <property type="protein sequence ID" value="CCH61433.1"/>
    <property type="molecule type" value="Genomic_DNA"/>
</dbReference>
<feature type="region of interest" description="Disordered" evidence="7">
    <location>
        <begin position="43"/>
        <end position="88"/>
    </location>
</feature>
<dbReference type="RefSeq" id="XP_004180952.1">
    <property type="nucleotide sequence ID" value="XM_004180904.1"/>
</dbReference>
<feature type="transmembrane region" description="Helical" evidence="8">
    <location>
        <begin position="453"/>
        <end position="471"/>
    </location>
</feature>
<evidence type="ECO:0000256" key="4">
    <source>
        <dbReference type="ARBA" id="ARBA00022989"/>
    </source>
</evidence>
<feature type="transmembrane region" description="Helical" evidence="8">
    <location>
        <begin position="256"/>
        <end position="276"/>
    </location>
</feature>
<dbReference type="GeneID" id="14496506"/>
<dbReference type="GO" id="GO:0042908">
    <property type="term" value="P:xenobiotic transport"/>
    <property type="evidence" value="ECO:0007669"/>
    <property type="project" value="UniProtKB-ARBA"/>
</dbReference>
<keyword evidence="3 8" id="KW-0812">Transmembrane</keyword>
<feature type="transmembrane region" description="Helical" evidence="8">
    <location>
        <begin position="168"/>
        <end position="186"/>
    </location>
</feature>
<feature type="transmembrane region" description="Helical" evidence="8">
    <location>
        <begin position="338"/>
        <end position="357"/>
    </location>
</feature>
<feature type="domain" description="Major facilitator superfamily (MFS) profile" evidence="9">
    <location>
        <begin position="102"/>
        <end position="550"/>
    </location>
</feature>
<feature type="transmembrane region" description="Helical" evidence="8">
    <location>
        <begin position="515"/>
        <end position="536"/>
    </location>
</feature>
<dbReference type="PROSITE" id="PS00216">
    <property type="entry name" value="SUGAR_TRANSPORT_1"/>
    <property type="match status" value="1"/>
</dbReference>
<sequence length="550" mass="60972">MLVNILNKQNDDTTKQQNTTNTIANLKVSSQLDFDESDQVTYNPVSFEKDSIEIPTDDDDDEEGNHHDTTNGMYKTKSQNRDEPDIDSPPYSWFDKKEKAFLVVQCAFTGLLSSLAGSIYYPVLSVLEVKFHITEEQINISVVVYYVFQAVSPTLMGGLADSLGRRPVIITSVFLYFCACIGLACCNNYSQLIGLRCLQATGISPVIAVNSGLMGDVTTKAERGGYMGLVSGTQVLGTAFGALIGAALFSRWGWRSIFWFLVIGSGVCLVLSLFILPETKRTVVGNGSITPKSYLNKSPLLAIPYYRRKLHLNSPDYSTLEKGTKVSLWAPFTVMKQWDISLILLVAGIQFATWTTHQTALTTALAKDYHFSVVIIGVCFLPSGICTMVSVLLTGRYLNWLYNRKLNKHKIWYEKQRQLLLSENNNDEKLVYDIMHRDSTYVFNLYSARLQPAFVTLFGSCAGFCAFGWCIDVHAPVAAVLCMSGFGSLFANCVLTMSTTLMVDLFPSKASTATGCLNLFRCALSAIFIACLTRMVNHMSYGGVFPFYQG</sequence>
<evidence type="ECO:0000313" key="10">
    <source>
        <dbReference type="EMBL" id="CCH61433.1"/>
    </source>
</evidence>
<dbReference type="HOGENOM" id="CLU_008455_8_4_1"/>
<evidence type="ECO:0000256" key="7">
    <source>
        <dbReference type="SAM" id="MobiDB-lite"/>
    </source>
</evidence>